<evidence type="ECO:0000313" key="11">
    <source>
        <dbReference type="EMBL" id="SHF13507.1"/>
    </source>
</evidence>
<evidence type="ECO:0000256" key="5">
    <source>
        <dbReference type="ARBA" id="ARBA00022692"/>
    </source>
</evidence>
<evidence type="ECO:0000256" key="1">
    <source>
        <dbReference type="ARBA" id="ARBA00004429"/>
    </source>
</evidence>
<evidence type="ECO:0000256" key="7">
    <source>
        <dbReference type="ARBA" id="ARBA00023136"/>
    </source>
</evidence>
<keyword evidence="3" id="KW-1003">Cell membrane</keyword>
<evidence type="ECO:0000313" key="12">
    <source>
        <dbReference type="Proteomes" id="UP000325134"/>
    </source>
</evidence>
<keyword evidence="12" id="KW-1185">Reference proteome</keyword>
<evidence type="ECO:0000256" key="2">
    <source>
        <dbReference type="ARBA" id="ARBA00022448"/>
    </source>
</evidence>
<feature type="transmembrane region" description="Helical" evidence="9">
    <location>
        <begin position="97"/>
        <end position="118"/>
    </location>
</feature>
<evidence type="ECO:0000259" key="10">
    <source>
        <dbReference type="Pfam" id="PF04290"/>
    </source>
</evidence>
<protein>
    <recommendedName>
        <fullName evidence="9">TRAP transporter small permease protein</fullName>
    </recommendedName>
</protein>
<keyword evidence="7 9" id="KW-0472">Membrane</keyword>
<feature type="transmembrane region" description="Helical" evidence="9">
    <location>
        <begin position="138"/>
        <end position="159"/>
    </location>
</feature>
<gene>
    <name evidence="11" type="ORF">SAMN05444279_11841</name>
</gene>
<dbReference type="GO" id="GO:0015740">
    <property type="term" value="P:C4-dicarboxylate transport"/>
    <property type="evidence" value="ECO:0007669"/>
    <property type="project" value="TreeGrafter"/>
</dbReference>
<dbReference type="InterPro" id="IPR055348">
    <property type="entry name" value="DctQ"/>
</dbReference>
<dbReference type="Proteomes" id="UP000325134">
    <property type="component" value="Unassembled WGS sequence"/>
</dbReference>
<dbReference type="GO" id="GO:0005886">
    <property type="term" value="C:plasma membrane"/>
    <property type="evidence" value="ECO:0007669"/>
    <property type="project" value="UniProtKB-SubCell"/>
</dbReference>
<reference evidence="11 12" key="1">
    <citation type="submission" date="2016-11" db="EMBL/GenBank/DDBJ databases">
        <authorList>
            <person name="Varghese N."/>
            <person name="Submissions S."/>
        </authorList>
    </citation>
    <scope>NUCLEOTIDE SEQUENCE [LARGE SCALE GENOMIC DNA]</scope>
    <source>
        <strain evidence="11 12">DSM 29341</strain>
    </source>
</reference>
<evidence type="ECO:0000256" key="3">
    <source>
        <dbReference type="ARBA" id="ARBA00022475"/>
    </source>
</evidence>
<dbReference type="AlphaFoldDB" id="A0A1M4Z6T5"/>
<keyword evidence="2 9" id="KW-0813">Transport</keyword>
<dbReference type="PANTHER" id="PTHR35011">
    <property type="entry name" value="2,3-DIKETO-L-GULONATE TRAP TRANSPORTER SMALL PERMEASE PROTEIN YIAM"/>
    <property type="match status" value="1"/>
</dbReference>
<sequence length="183" mass="19501">MLRRSLDFIYRAAGGLAALFILAIVVLVFAQVGLNLADKIWAALTGQGVGLTIPSYADFTGFFLAASSFLALAYALRAGGHIRVTLLIGRMPKGPRRLTEICVVTVALAMSAYATWYLGLLVLESLEYGDRSPGMVSVPLWIVQMPVLLGLAILTLALVDELVGLLAGHAPSWDGKGENLLSE</sequence>
<proteinExistence type="inferred from homology"/>
<evidence type="ECO:0000256" key="6">
    <source>
        <dbReference type="ARBA" id="ARBA00022989"/>
    </source>
</evidence>
<evidence type="ECO:0000256" key="8">
    <source>
        <dbReference type="ARBA" id="ARBA00038436"/>
    </source>
</evidence>
<organism evidence="11 12">
    <name type="scientific">Ruegeria intermedia</name>
    <dbReference type="NCBI Taxonomy" id="996115"/>
    <lineage>
        <taxon>Bacteria</taxon>
        <taxon>Pseudomonadati</taxon>
        <taxon>Pseudomonadota</taxon>
        <taxon>Alphaproteobacteria</taxon>
        <taxon>Rhodobacterales</taxon>
        <taxon>Roseobacteraceae</taxon>
        <taxon>Ruegeria</taxon>
    </lineage>
</organism>
<dbReference type="GO" id="GO:0022857">
    <property type="term" value="F:transmembrane transporter activity"/>
    <property type="evidence" value="ECO:0007669"/>
    <property type="project" value="UniProtKB-UniRule"/>
</dbReference>
<dbReference type="EMBL" id="FQVK01000018">
    <property type="protein sequence ID" value="SHF13507.1"/>
    <property type="molecule type" value="Genomic_DNA"/>
</dbReference>
<comment type="subcellular location">
    <subcellularLocation>
        <location evidence="1 9">Cell inner membrane</location>
        <topology evidence="1 9">Multi-pass membrane protein</topology>
    </subcellularLocation>
</comment>
<comment type="function">
    <text evidence="9">Part of the tripartite ATP-independent periplasmic (TRAP) transport system.</text>
</comment>
<feature type="transmembrane region" description="Helical" evidence="9">
    <location>
        <begin position="53"/>
        <end position="76"/>
    </location>
</feature>
<dbReference type="InterPro" id="IPR007387">
    <property type="entry name" value="TRAP_DctQ"/>
</dbReference>
<comment type="subunit">
    <text evidence="9">The complex comprises the extracytoplasmic solute receptor protein and the two transmembrane proteins.</text>
</comment>
<dbReference type="Pfam" id="PF04290">
    <property type="entry name" value="DctQ"/>
    <property type="match status" value="1"/>
</dbReference>
<feature type="transmembrane region" description="Helical" evidence="9">
    <location>
        <begin position="12"/>
        <end position="33"/>
    </location>
</feature>
<keyword evidence="5 9" id="KW-0812">Transmembrane</keyword>
<dbReference type="PANTHER" id="PTHR35011:SF10">
    <property type="entry name" value="TRAP TRANSPORTER SMALL PERMEASE PROTEIN"/>
    <property type="match status" value="1"/>
</dbReference>
<keyword evidence="4 9" id="KW-0997">Cell inner membrane</keyword>
<feature type="domain" description="Tripartite ATP-independent periplasmic transporters DctQ component" evidence="10">
    <location>
        <begin position="57"/>
        <end position="166"/>
    </location>
</feature>
<name>A0A1M4Z6T5_9RHOB</name>
<keyword evidence="6 9" id="KW-1133">Transmembrane helix</keyword>
<evidence type="ECO:0000256" key="4">
    <source>
        <dbReference type="ARBA" id="ARBA00022519"/>
    </source>
</evidence>
<dbReference type="RefSeq" id="WP_316635609.1">
    <property type="nucleotide sequence ID" value="NZ_FQVK01000018.1"/>
</dbReference>
<evidence type="ECO:0000256" key="9">
    <source>
        <dbReference type="RuleBase" id="RU369079"/>
    </source>
</evidence>
<comment type="similarity">
    <text evidence="8 9">Belongs to the TRAP transporter small permease family.</text>
</comment>
<accession>A0A1M4Z6T5</accession>